<feature type="compositionally biased region" description="Basic and acidic residues" evidence="4">
    <location>
        <begin position="361"/>
        <end position="379"/>
    </location>
</feature>
<dbReference type="Pfam" id="PF01168">
    <property type="entry name" value="Ala_racemase_N"/>
    <property type="match status" value="1"/>
</dbReference>
<sequence>MSAPRLEVELGAVAHNTRTLVDRLASRGVRVVGVTKAALGRPDVAAAMLAGGAVGLGDSRVENLARLRAADPGQVPPDVPLTLIRSPMPSQADDVVCLATTSLVTERRTLDALAAAAERRGVRHDVVLMVELGDLREGVPAEDLVDLARSVGRRPGVRLAGIGTNLACQSGVVPGPRAMGELSRLAEQVEAACRRPLTVVSGGNSASLGWVLGADDVGRVDELRLGESLLLGTDPLTRRPVEDLRTDAFVLVAEVIEVQVKPAQPWGRSPRRPTGTPRRGGGTARSARRSWPWGARTWTPTGSRRRRAPPCSAPAGTIWCSTSGTSPSRSGTSCGSGWGTARWCAPRRRRSSAGRPSPPVRPHERPVVGTRLDRVLTPT</sequence>
<dbReference type="Proteomes" id="UP001157091">
    <property type="component" value="Unassembled WGS sequence"/>
</dbReference>
<evidence type="ECO:0000256" key="2">
    <source>
        <dbReference type="ARBA" id="ARBA00022898"/>
    </source>
</evidence>
<evidence type="ECO:0000256" key="4">
    <source>
        <dbReference type="SAM" id="MobiDB-lite"/>
    </source>
</evidence>
<name>A0ABQ6HXC8_9MICO</name>
<dbReference type="PANTHER" id="PTHR30511">
    <property type="entry name" value="ALANINE RACEMASE"/>
    <property type="match status" value="1"/>
</dbReference>
<evidence type="ECO:0000313" key="7">
    <source>
        <dbReference type="Proteomes" id="UP001157091"/>
    </source>
</evidence>
<keyword evidence="7" id="KW-1185">Reference proteome</keyword>
<organism evidence="6 7">
    <name type="scientific">Luteimicrobium album</name>
    <dbReference type="NCBI Taxonomy" id="1054550"/>
    <lineage>
        <taxon>Bacteria</taxon>
        <taxon>Bacillati</taxon>
        <taxon>Actinomycetota</taxon>
        <taxon>Actinomycetes</taxon>
        <taxon>Micrococcales</taxon>
        <taxon>Luteimicrobium</taxon>
    </lineage>
</organism>
<keyword evidence="2" id="KW-0663">Pyridoxal phosphate</keyword>
<dbReference type="InterPro" id="IPR001608">
    <property type="entry name" value="Ala_racemase_N"/>
</dbReference>
<evidence type="ECO:0000256" key="1">
    <source>
        <dbReference type="ARBA" id="ARBA00001933"/>
    </source>
</evidence>
<comment type="cofactor">
    <cofactor evidence="1">
        <name>pyridoxal 5'-phosphate</name>
        <dbReference type="ChEBI" id="CHEBI:597326"/>
    </cofactor>
</comment>
<evidence type="ECO:0000313" key="6">
    <source>
        <dbReference type="EMBL" id="GMA22666.1"/>
    </source>
</evidence>
<protein>
    <recommendedName>
        <fullName evidence="5">Alanine racemase N-terminal domain-containing protein</fullName>
    </recommendedName>
</protein>
<gene>
    <name evidence="6" type="ORF">GCM10025864_04250</name>
</gene>
<keyword evidence="3" id="KW-0413">Isomerase</keyword>
<dbReference type="InterPro" id="IPR000821">
    <property type="entry name" value="Ala_racemase"/>
</dbReference>
<evidence type="ECO:0000256" key="3">
    <source>
        <dbReference type="ARBA" id="ARBA00023235"/>
    </source>
</evidence>
<dbReference type="SUPFAM" id="SSF51419">
    <property type="entry name" value="PLP-binding barrel"/>
    <property type="match status" value="1"/>
</dbReference>
<dbReference type="EMBL" id="BSUK01000001">
    <property type="protein sequence ID" value="GMA22666.1"/>
    <property type="molecule type" value="Genomic_DNA"/>
</dbReference>
<comment type="caution">
    <text evidence="6">The sequence shown here is derived from an EMBL/GenBank/DDBJ whole genome shotgun (WGS) entry which is preliminary data.</text>
</comment>
<reference evidence="7" key="1">
    <citation type="journal article" date="2019" name="Int. J. Syst. Evol. Microbiol.">
        <title>The Global Catalogue of Microorganisms (GCM) 10K type strain sequencing project: providing services to taxonomists for standard genome sequencing and annotation.</title>
        <authorList>
            <consortium name="The Broad Institute Genomics Platform"/>
            <consortium name="The Broad Institute Genome Sequencing Center for Infectious Disease"/>
            <person name="Wu L."/>
            <person name="Ma J."/>
        </authorList>
    </citation>
    <scope>NUCLEOTIDE SEQUENCE [LARGE SCALE GENOMIC DNA]</scope>
    <source>
        <strain evidence="7">NBRC 106348</strain>
    </source>
</reference>
<feature type="domain" description="Alanine racemase N-terminal" evidence="5">
    <location>
        <begin position="8"/>
        <end position="230"/>
    </location>
</feature>
<evidence type="ECO:0000259" key="5">
    <source>
        <dbReference type="Pfam" id="PF01168"/>
    </source>
</evidence>
<dbReference type="PANTHER" id="PTHR30511:SF3">
    <property type="entry name" value="LYSINE RACEMASE"/>
    <property type="match status" value="1"/>
</dbReference>
<accession>A0ABQ6HXC8</accession>
<feature type="compositionally biased region" description="Low complexity" evidence="4">
    <location>
        <begin position="309"/>
        <end position="335"/>
    </location>
</feature>
<proteinExistence type="predicted"/>
<feature type="region of interest" description="Disordered" evidence="4">
    <location>
        <begin position="264"/>
        <end position="379"/>
    </location>
</feature>
<dbReference type="Gene3D" id="3.20.20.10">
    <property type="entry name" value="Alanine racemase"/>
    <property type="match status" value="1"/>
</dbReference>
<dbReference type="RefSeq" id="WP_284291802.1">
    <property type="nucleotide sequence ID" value="NZ_BSUK01000001.1"/>
</dbReference>
<dbReference type="InterPro" id="IPR029066">
    <property type="entry name" value="PLP-binding_barrel"/>
</dbReference>